<evidence type="ECO:0000259" key="7">
    <source>
        <dbReference type="PROSITE" id="PS50076"/>
    </source>
</evidence>
<keyword evidence="4 6" id="KW-0472">Membrane</keyword>
<evidence type="ECO:0000256" key="5">
    <source>
        <dbReference type="ARBA" id="ARBA00038105"/>
    </source>
</evidence>
<dbReference type="EMBL" id="JACICC010000001">
    <property type="protein sequence ID" value="MBB3808661.1"/>
    <property type="molecule type" value="Genomic_DNA"/>
</dbReference>
<evidence type="ECO:0000256" key="3">
    <source>
        <dbReference type="ARBA" id="ARBA00022989"/>
    </source>
</evidence>
<evidence type="ECO:0000256" key="1">
    <source>
        <dbReference type="ARBA" id="ARBA00004167"/>
    </source>
</evidence>
<dbReference type="InterPro" id="IPR001623">
    <property type="entry name" value="DnaJ_domain"/>
</dbReference>
<dbReference type="InterPro" id="IPR036869">
    <property type="entry name" value="J_dom_sf"/>
</dbReference>
<feature type="domain" description="J" evidence="7">
    <location>
        <begin position="109"/>
        <end position="162"/>
    </location>
</feature>
<keyword evidence="3 6" id="KW-1133">Transmembrane helix</keyword>
<proteinExistence type="inferred from homology"/>
<keyword evidence="9" id="KW-1185">Reference proteome</keyword>
<dbReference type="FunFam" id="1.10.287.110:FF:000001">
    <property type="entry name" value="Import inner membrane translocase subunit tim14"/>
    <property type="match status" value="1"/>
</dbReference>
<organism evidence="8 9">
    <name type="scientific">Pseudochelatococcus contaminans</name>
    <dbReference type="NCBI Taxonomy" id="1538103"/>
    <lineage>
        <taxon>Bacteria</taxon>
        <taxon>Pseudomonadati</taxon>
        <taxon>Pseudomonadota</taxon>
        <taxon>Alphaproteobacteria</taxon>
        <taxon>Hyphomicrobiales</taxon>
        <taxon>Chelatococcaceae</taxon>
        <taxon>Pseudochelatococcus</taxon>
    </lineage>
</organism>
<evidence type="ECO:0000313" key="8">
    <source>
        <dbReference type="EMBL" id="MBB3808661.1"/>
    </source>
</evidence>
<feature type="transmembrane region" description="Helical" evidence="6">
    <location>
        <begin position="32"/>
        <end position="50"/>
    </location>
</feature>
<comment type="caution">
    <text evidence="8">The sequence shown here is derived from an EMBL/GenBank/DDBJ whole genome shotgun (WGS) entry which is preliminary data.</text>
</comment>
<dbReference type="Gene3D" id="1.10.287.110">
    <property type="entry name" value="DnaJ domain"/>
    <property type="match status" value="1"/>
</dbReference>
<dbReference type="SUPFAM" id="SSF46565">
    <property type="entry name" value="Chaperone J-domain"/>
    <property type="match status" value="1"/>
</dbReference>
<evidence type="ECO:0000313" key="9">
    <source>
        <dbReference type="Proteomes" id="UP000537592"/>
    </source>
</evidence>
<dbReference type="PANTHER" id="PTHR12763:SF28">
    <property type="entry name" value="GEO10507P1-RELATED"/>
    <property type="match status" value="1"/>
</dbReference>
<reference evidence="8 9" key="1">
    <citation type="submission" date="2020-08" db="EMBL/GenBank/DDBJ databases">
        <title>Genomic Encyclopedia of Type Strains, Phase IV (KMG-IV): sequencing the most valuable type-strain genomes for metagenomic binning, comparative biology and taxonomic classification.</title>
        <authorList>
            <person name="Goeker M."/>
        </authorList>
    </citation>
    <scope>NUCLEOTIDE SEQUENCE [LARGE SCALE GENOMIC DNA]</scope>
    <source>
        <strain evidence="8 9">DSM 28760</strain>
    </source>
</reference>
<protein>
    <recommendedName>
        <fullName evidence="7">J domain-containing protein</fullName>
    </recommendedName>
</protein>
<evidence type="ECO:0000256" key="6">
    <source>
        <dbReference type="SAM" id="Phobius"/>
    </source>
</evidence>
<dbReference type="Proteomes" id="UP000537592">
    <property type="component" value="Unassembled WGS sequence"/>
</dbReference>
<dbReference type="Pfam" id="PF00226">
    <property type="entry name" value="DnaJ"/>
    <property type="match status" value="1"/>
</dbReference>
<dbReference type="GO" id="GO:0016020">
    <property type="term" value="C:membrane"/>
    <property type="evidence" value="ECO:0007669"/>
    <property type="project" value="UniProtKB-SubCell"/>
</dbReference>
<dbReference type="SMART" id="SM00271">
    <property type="entry name" value="DnaJ"/>
    <property type="match status" value="1"/>
</dbReference>
<sequence length="162" mass="17856">MIYLLGGAVAVWLLWWLGRNYADADTKQLAGLLRKIGGWAAIAVAALLLFRGRIDIALLLGGAGWWLVQGRRLDTYLGGRFSVWGKNAERDPHAGPVNRTGQGRMTEEEALEVLGLQPGATEAQIREAHRTLMKRLHPDQGGTNYLASRVNQAKDVLLHGHR</sequence>
<evidence type="ECO:0000256" key="4">
    <source>
        <dbReference type="ARBA" id="ARBA00023136"/>
    </source>
</evidence>
<dbReference type="CDD" id="cd06257">
    <property type="entry name" value="DnaJ"/>
    <property type="match status" value="1"/>
</dbReference>
<dbReference type="RefSeq" id="WP_183750627.1">
    <property type="nucleotide sequence ID" value="NZ_JACICC010000001.1"/>
</dbReference>
<dbReference type="PROSITE" id="PS50076">
    <property type="entry name" value="DNAJ_2"/>
    <property type="match status" value="1"/>
</dbReference>
<dbReference type="PANTHER" id="PTHR12763">
    <property type="match status" value="1"/>
</dbReference>
<evidence type="ECO:0000256" key="2">
    <source>
        <dbReference type="ARBA" id="ARBA00022692"/>
    </source>
</evidence>
<accession>A0A7W5Z250</accession>
<keyword evidence="2 6" id="KW-0812">Transmembrane</keyword>
<comment type="subcellular location">
    <subcellularLocation>
        <location evidence="1">Membrane</location>
        <topology evidence="1">Single-pass membrane protein</topology>
    </subcellularLocation>
</comment>
<gene>
    <name evidence="8" type="ORF">FHS81_000715</name>
</gene>
<name>A0A7W5Z250_9HYPH</name>
<comment type="similarity">
    <text evidence="5">Belongs to the TIM14 family.</text>
</comment>
<dbReference type="AlphaFoldDB" id="A0A7W5Z250"/>